<keyword evidence="4" id="KW-0949">S-adenosyl-L-methionine</keyword>
<keyword evidence="9 13" id="KW-0472">Membrane</keyword>
<dbReference type="GO" id="GO:0032259">
    <property type="term" value="P:methylation"/>
    <property type="evidence" value="ECO:0007669"/>
    <property type="project" value="UniProtKB-KW"/>
</dbReference>
<evidence type="ECO:0000256" key="10">
    <source>
        <dbReference type="ARBA" id="ARBA00023209"/>
    </source>
</evidence>
<evidence type="ECO:0000256" key="7">
    <source>
        <dbReference type="ARBA" id="ARBA00022989"/>
    </source>
</evidence>
<feature type="region of interest" description="Disordered" evidence="12">
    <location>
        <begin position="1"/>
        <end position="29"/>
    </location>
</feature>
<keyword evidence="7 13" id="KW-1133">Transmembrane helix</keyword>
<dbReference type="EMBL" id="LWDF02000661">
    <property type="protein sequence ID" value="KAE8244403.1"/>
    <property type="molecule type" value="Genomic_DNA"/>
</dbReference>
<keyword evidence="10" id="KW-0594">Phospholipid biosynthesis</keyword>
<reference evidence="14" key="1">
    <citation type="submission" date="2016-04" db="EMBL/GenBank/DDBJ databases">
        <authorList>
            <person name="Nguyen H.D."/>
            <person name="Samba Siva P."/>
            <person name="Cullis J."/>
            <person name="Levesque C.A."/>
            <person name="Hambleton S."/>
        </authorList>
    </citation>
    <scope>NUCLEOTIDE SEQUENCE</scope>
    <source>
        <strain evidence="14">DAOMC 236416</strain>
    </source>
</reference>
<keyword evidence="15" id="KW-1185">Reference proteome</keyword>
<feature type="transmembrane region" description="Helical" evidence="13">
    <location>
        <begin position="271"/>
        <end position="294"/>
    </location>
</feature>
<keyword evidence="8" id="KW-0443">Lipid metabolism</keyword>
<dbReference type="Proteomes" id="UP000077521">
    <property type="component" value="Unassembled WGS sequence"/>
</dbReference>
<evidence type="ECO:0000256" key="8">
    <source>
        <dbReference type="ARBA" id="ARBA00023098"/>
    </source>
</evidence>
<evidence type="ECO:0000313" key="15">
    <source>
        <dbReference type="Proteomes" id="UP000077521"/>
    </source>
</evidence>
<dbReference type="PANTHER" id="PTHR32138">
    <property type="entry name" value="PHOSPHATIDYLETHANOLAMINE N-METHYLTRANSFERASE"/>
    <property type="match status" value="1"/>
</dbReference>
<dbReference type="GO" id="GO:0006656">
    <property type="term" value="P:phosphatidylcholine biosynthetic process"/>
    <property type="evidence" value="ECO:0007669"/>
    <property type="project" value="UniProtKB-UniPathway"/>
</dbReference>
<proteinExistence type="predicted"/>
<feature type="transmembrane region" description="Helical" evidence="13">
    <location>
        <begin position="128"/>
        <end position="150"/>
    </location>
</feature>
<feature type="transmembrane region" description="Helical" evidence="13">
    <location>
        <begin position="206"/>
        <end position="228"/>
    </location>
</feature>
<dbReference type="Pfam" id="PF04191">
    <property type="entry name" value="PEMT"/>
    <property type="match status" value="1"/>
</dbReference>
<keyword evidence="6" id="KW-0256">Endoplasmic reticulum</keyword>
<dbReference type="InterPro" id="IPR007318">
    <property type="entry name" value="Phopholipid_MeTrfase"/>
</dbReference>
<feature type="compositionally biased region" description="Basic and acidic residues" evidence="12">
    <location>
        <begin position="62"/>
        <end position="79"/>
    </location>
</feature>
<keyword evidence="2" id="KW-0444">Lipid biosynthesis</keyword>
<evidence type="ECO:0000256" key="12">
    <source>
        <dbReference type="SAM" id="MobiDB-lite"/>
    </source>
</evidence>
<evidence type="ECO:0000256" key="4">
    <source>
        <dbReference type="ARBA" id="ARBA00022691"/>
    </source>
</evidence>
<protein>
    <submittedName>
        <fullName evidence="14">Uncharacterized protein</fullName>
    </submittedName>
</protein>
<feature type="region of interest" description="Disordered" evidence="12">
    <location>
        <begin position="52"/>
        <end position="79"/>
    </location>
</feature>
<feature type="transmembrane region" description="Helical" evidence="13">
    <location>
        <begin position="104"/>
        <end position="122"/>
    </location>
</feature>
<dbReference type="GO" id="GO:0012505">
    <property type="term" value="C:endomembrane system"/>
    <property type="evidence" value="ECO:0007669"/>
    <property type="project" value="UniProtKB-SubCell"/>
</dbReference>
<comment type="subcellular location">
    <subcellularLocation>
        <location evidence="1">Endomembrane system</location>
        <topology evidence="1">Multi-pass membrane protein</topology>
    </subcellularLocation>
</comment>
<evidence type="ECO:0000256" key="6">
    <source>
        <dbReference type="ARBA" id="ARBA00022824"/>
    </source>
</evidence>
<keyword evidence="3" id="KW-0808">Transferase</keyword>
<sequence>MSAMLVTPQAPHHLPSSASENATDAELRQRKTNAAVAAVAVAAAASAAQVPEADQVEDEYDNEQRARDGKPLMGRLKDGRQFEVPSTPDMLTSIFDPRQAKTPLDVLTLVSLAAQIVIYFVTSRQQAQAFFLVYFLFWRAAYNAGLGWVLNAQSKKGWLVSFVDRRGWLDKERCPKTREWIKQQLEVKMRSDYDFEALPNEYNIWLLFRSIVDVILLNDFVAYSLFAFSCTRLPEGHSGWAHIGRWALGWTLIAFNAWVKLDAHRVVKDYAWYWGDCFFLCLQQLVFDGVYNLAPDPMYSIGYAGYYGLSLCSASYAVFFVSLAAHFSQFLFLQLFESPHIARTYGEGSSIGAWARKVAERIRQRLC</sequence>
<dbReference type="UniPathway" id="UPA00753"/>
<evidence type="ECO:0000256" key="9">
    <source>
        <dbReference type="ARBA" id="ARBA00023136"/>
    </source>
</evidence>
<comment type="caution">
    <text evidence="14">The sequence shown here is derived from an EMBL/GenBank/DDBJ whole genome shotgun (WGS) entry which is preliminary data.</text>
</comment>
<evidence type="ECO:0000256" key="13">
    <source>
        <dbReference type="SAM" id="Phobius"/>
    </source>
</evidence>
<feature type="transmembrane region" description="Helical" evidence="13">
    <location>
        <begin position="306"/>
        <end position="333"/>
    </location>
</feature>
<keyword evidence="11" id="KW-1208">Phospholipid metabolism</keyword>
<evidence type="ECO:0000256" key="5">
    <source>
        <dbReference type="ARBA" id="ARBA00022692"/>
    </source>
</evidence>
<dbReference type="PANTHER" id="PTHR32138:SF0">
    <property type="entry name" value="PHOSPHATIDYLETHANOLAMINE N-METHYLTRANSFERASE"/>
    <property type="match status" value="1"/>
</dbReference>
<dbReference type="GO" id="GO:0004608">
    <property type="term" value="F:phosphatidylethanolamine N-methyltransferase activity"/>
    <property type="evidence" value="ECO:0007669"/>
    <property type="project" value="TreeGrafter"/>
</dbReference>
<evidence type="ECO:0000256" key="3">
    <source>
        <dbReference type="ARBA" id="ARBA00022603"/>
    </source>
</evidence>
<accession>A0A177TIG6</accession>
<keyword evidence="5 13" id="KW-0812">Transmembrane</keyword>
<gene>
    <name evidence="14" type="ORF">A4X13_0g6621</name>
</gene>
<reference evidence="14" key="2">
    <citation type="journal article" date="2019" name="IMA Fungus">
        <title>Genome sequencing and comparison of five Tilletia species to identify candidate genes for the detection of regulated species infecting wheat.</title>
        <authorList>
            <person name="Nguyen H.D.T."/>
            <person name="Sultana T."/>
            <person name="Kesanakurti P."/>
            <person name="Hambleton S."/>
        </authorList>
    </citation>
    <scope>NUCLEOTIDE SEQUENCE</scope>
    <source>
        <strain evidence="14">DAOMC 236416</strain>
    </source>
</reference>
<evidence type="ECO:0000256" key="1">
    <source>
        <dbReference type="ARBA" id="ARBA00004127"/>
    </source>
</evidence>
<evidence type="ECO:0000256" key="11">
    <source>
        <dbReference type="ARBA" id="ARBA00023264"/>
    </source>
</evidence>
<organism evidence="14 15">
    <name type="scientific">Tilletia indica</name>
    <dbReference type="NCBI Taxonomy" id="43049"/>
    <lineage>
        <taxon>Eukaryota</taxon>
        <taxon>Fungi</taxon>
        <taxon>Dikarya</taxon>
        <taxon>Basidiomycota</taxon>
        <taxon>Ustilaginomycotina</taxon>
        <taxon>Exobasidiomycetes</taxon>
        <taxon>Tilletiales</taxon>
        <taxon>Tilletiaceae</taxon>
        <taxon>Tilletia</taxon>
    </lineage>
</organism>
<evidence type="ECO:0000313" key="14">
    <source>
        <dbReference type="EMBL" id="KAE8244403.1"/>
    </source>
</evidence>
<evidence type="ECO:0000256" key="2">
    <source>
        <dbReference type="ARBA" id="ARBA00022516"/>
    </source>
</evidence>
<dbReference type="AlphaFoldDB" id="A0A177TIG6"/>
<name>A0A177TIG6_9BASI</name>
<keyword evidence="3" id="KW-0489">Methyltransferase</keyword>